<proteinExistence type="predicted"/>
<dbReference type="KEGG" id="saqt:GJV85_02345"/>
<reference evidence="1" key="2">
    <citation type="submission" date="2021-04" db="EMBL/GenBank/DDBJ databases">
        <title>Isolation and characterization of a novel species of the genus Sulfurimonas.</title>
        <authorList>
            <person name="Fukui M."/>
        </authorList>
    </citation>
    <scope>NUCLEOTIDE SEQUENCE</scope>
    <source>
        <strain evidence="1">H1576</strain>
    </source>
</reference>
<name>A0A975GBW4_9BACT</name>
<dbReference type="Proteomes" id="UP000671852">
    <property type="component" value="Chromosome"/>
</dbReference>
<dbReference type="AlphaFoldDB" id="A0A975GBW4"/>
<dbReference type="PROSITE" id="PS51257">
    <property type="entry name" value="PROKAR_LIPOPROTEIN"/>
    <property type="match status" value="1"/>
</dbReference>
<keyword evidence="2" id="KW-1185">Reference proteome</keyword>
<dbReference type="RefSeq" id="WP_207562273.1">
    <property type="nucleotide sequence ID" value="NZ_CP046072.1"/>
</dbReference>
<sequence length="182" mass="20295">MLKTLTAIIATLLIIGCSSKSEEVVNVEPKLVVGKTLGDLKLNDQFEKSHTISADTYKLIFALDKEPAHICNDFFNSQEADYLQKHNAQFIADISTAPSLIRSLFILPGLKDFKHTVMLLDDKTAAAPFRKDVETEKIVVVYIINKTITKIESLSTEAELKKMIEDESPMSLIAPMINKVLN</sequence>
<protein>
    <submittedName>
        <fullName evidence="1">Uncharacterized protein</fullName>
    </submittedName>
</protein>
<gene>
    <name evidence="1" type="ORF">GJV85_02345</name>
</gene>
<reference evidence="1" key="1">
    <citation type="submission" date="2019-11" db="EMBL/GenBank/DDBJ databases">
        <authorList>
            <person name="Kojima H."/>
        </authorList>
    </citation>
    <scope>NUCLEOTIDE SEQUENCE</scope>
    <source>
        <strain evidence="1">H1576</strain>
    </source>
</reference>
<accession>A0A975GBW4</accession>
<evidence type="ECO:0000313" key="2">
    <source>
        <dbReference type="Proteomes" id="UP000671852"/>
    </source>
</evidence>
<dbReference type="EMBL" id="CP046072">
    <property type="protein sequence ID" value="QSZ41000.1"/>
    <property type="molecule type" value="Genomic_DNA"/>
</dbReference>
<evidence type="ECO:0000313" key="1">
    <source>
        <dbReference type="EMBL" id="QSZ41000.1"/>
    </source>
</evidence>
<organism evidence="1 2">
    <name type="scientific">Sulfurimonas aquatica</name>
    <dbReference type="NCBI Taxonomy" id="2672570"/>
    <lineage>
        <taxon>Bacteria</taxon>
        <taxon>Pseudomonadati</taxon>
        <taxon>Campylobacterota</taxon>
        <taxon>Epsilonproteobacteria</taxon>
        <taxon>Campylobacterales</taxon>
        <taxon>Sulfurimonadaceae</taxon>
        <taxon>Sulfurimonas</taxon>
    </lineage>
</organism>